<evidence type="ECO:0000313" key="3">
    <source>
        <dbReference type="EMBL" id="VEN50848.1"/>
    </source>
</evidence>
<dbReference type="SUPFAM" id="SSF57756">
    <property type="entry name" value="Retrovirus zinc finger-like domains"/>
    <property type="match status" value="1"/>
</dbReference>
<dbReference type="GO" id="GO:0008270">
    <property type="term" value="F:zinc ion binding"/>
    <property type="evidence" value="ECO:0007669"/>
    <property type="project" value="UniProtKB-KW"/>
</dbReference>
<dbReference type="Pfam" id="PF00098">
    <property type="entry name" value="zf-CCHC"/>
    <property type="match status" value="2"/>
</dbReference>
<protein>
    <recommendedName>
        <fullName evidence="2">CCHC-type domain-containing protein</fullName>
    </recommendedName>
</protein>
<dbReference type="PROSITE" id="PS50158">
    <property type="entry name" value="ZF_CCHC"/>
    <property type="match status" value="2"/>
</dbReference>
<sequence length="278" mass="32026">MLQQTTVSQRQEERPCYTVMTDTPKIVPTFDGEGGPNAAKVWLQQVETSSQLYGWPEPHTYQIAVNCLKGAAYHWLLSRITEVTDWRTFKTAFKKTFLFQVNRTEAWTRMVQRVQKYKENVNTYFHEKVCLCRTVELPFSEVKEQVVVGLRSKDLSNFLISRTHTDEDELYQDIVSYSRIESARKEKVRDTDSEKREEKYKAPISTATARDAPKCYNCGLGGHWVSQCPKPPRPRGSCFTCGSTEHQKRDCPVKREPAVKESTLLVEDKPVSAFVLQS</sequence>
<dbReference type="Proteomes" id="UP000410492">
    <property type="component" value="Unassembled WGS sequence"/>
</dbReference>
<dbReference type="PANTHER" id="PTHR23002">
    <property type="entry name" value="ZINC FINGER CCHC DOMAIN CONTAINING PROTEIN"/>
    <property type="match status" value="1"/>
</dbReference>
<dbReference type="EMBL" id="CAACVG010008720">
    <property type="protein sequence ID" value="VEN50848.1"/>
    <property type="molecule type" value="Genomic_DNA"/>
</dbReference>
<keyword evidence="1" id="KW-0863">Zinc-finger</keyword>
<keyword evidence="1" id="KW-0479">Metal-binding</keyword>
<dbReference type="InterPro" id="IPR001878">
    <property type="entry name" value="Znf_CCHC"/>
</dbReference>
<keyword evidence="4" id="KW-1185">Reference proteome</keyword>
<name>A0A653CSF0_CALMS</name>
<dbReference type="AlphaFoldDB" id="A0A653CSF0"/>
<feature type="domain" description="CCHC-type" evidence="2">
    <location>
        <begin position="214"/>
        <end position="230"/>
    </location>
</feature>
<dbReference type="SMART" id="SM00343">
    <property type="entry name" value="ZnF_C2HC"/>
    <property type="match status" value="2"/>
</dbReference>
<keyword evidence="1" id="KW-0862">Zinc</keyword>
<accession>A0A653CSF0</accession>
<reference evidence="3 4" key="1">
    <citation type="submission" date="2019-01" db="EMBL/GenBank/DDBJ databases">
        <authorList>
            <person name="Sayadi A."/>
        </authorList>
    </citation>
    <scope>NUCLEOTIDE SEQUENCE [LARGE SCALE GENOMIC DNA]</scope>
</reference>
<evidence type="ECO:0000259" key="2">
    <source>
        <dbReference type="PROSITE" id="PS50158"/>
    </source>
</evidence>
<dbReference type="InterPro" id="IPR051714">
    <property type="entry name" value="Znf_CCHC_NABP"/>
</dbReference>
<dbReference type="OrthoDB" id="7759664at2759"/>
<evidence type="ECO:0000313" key="4">
    <source>
        <dbReference type="Proteomes" id="UP000410492"/>
    </source>
</evidence>
<evidence type="ECO:0000256" key="1">
    <source>
        <dbReference type="PROSITE-ProRule" id="PRU00047"/>
    </source>
</evidence>
<proteinExistence type="predicted"/>
<dbReference type="Gene3D" id="4.10.60.10">
    <property type="entry name" value="Zinc finger, CCHC-type"/>
    <property type="match status" value="1"/>
</dbReference>
<dbReference type="InterPro" id="IPR036875">
    <property type="entry name" value="Znf_CCHC_sf"/>
</dbReference>
<gene>
    <name evidence="3" type="ORF">CALMAC_LOCUS11478</name>
</gene>
<dbReference type="GO" id="GO:0003676">
    <property type="term" value="F:nucleic acid binding"/>
    <property type="evidence" value="ECO:0007669"/>
    <property type="project" value="InterPro"/>
</dbReference>
<organism evidence="3 4">
    <name type="scientific">Callosobruchus maculatus</name>
    <name type="common">Southern cowpea weevil</name>
    <name type="synonym">Pulse bruchid</name>
    <dbReference type="NCBI Taxonomy" id="64391"/>
    <lineage>
        <taxon>Eukaryota</taxon>
        <taxon>Metazoa</taxon>
        <taxon>Ecdysozoa</taxon>
        <taxon>Arthropoda</taxon>
        <taxon>Hexapoda</taxon>
        <taxon>Insecta</taxon>
        <taxon>Pterygota</taxon>
        <taxon>Neoptera</taxon>
        <taxon>Endopterygota</taxon>
        <taxon>Coleoptera</taxon>
        <taxon>Polyphaga</taxon>
        <taxon>Cucujiformia</taxon>
        <taxon>Chrysomeloidea</taxon>
        <taxon>Chrysomelidae</taxon>
        <taxon>Bruchinae</taxon>
        <taxon>Bruchini</taxon>
        <taxon>Callosobruchus</taxon>
    </lineage>
</organism>
<feature type="domain" description="CCHC-type" evidence="2">
    <location>
        <begin position="238"/>
        <end position="252"/>
    </location>
</feature>